<dbReference type="InterPro" id="IPR036390">
    <property type="entry name" value="WH_DNA-bd_sf"/>
</dbReference>
<dbReference type="InterPro" id="IPR005149">
    <property type="entry name" value="Tscrpt_reg_PadR_N"/>
</dbReference>
<evidence type="ECO:0000256" key="1">
    <source>
        <dbReference type="SAM" id="MobiDB-lite"/>
    </source>
</evidence>
<dbReference type="Proteomes" id="UP001611075">
    <property type="component" value="Unassembled WGS sequence"/>
</dbReference>
<evidence type="ECO:0000313" key="3">
    <source>
        <dbReference type="EMBL" id="MFI0792807.1"/>
    </source>
</evidence>
<keyword evidence="4" id="KW-1185">Reference proteome</keyword>
<dbReference type="InterPro" id="IPR052509">
    <property type="entry name" value="Metal_resp_DNA-bind_regulator"/>
</dbReference>
<name>A0ABW7SJA9_9ACTN</name>
<proteinExistence type="predicted"/>
<sequence length="220" mass="24127">MSATRMMILGLVKWMQPVHGYDVRRELLSWGADKWASVQPGSIYHALRKLAQDGLLREVATEQVGARPARTTYEITPRGLDEFETLLRDLWWGNQQPADPFMAAFAFLPALPRPEAVAALRSRGKVIRAGVESMRASMESSWIRDSKPAGVAWTYELWIARGEAEADWCDRVADRIEAGVPYLPEGLAGRDGWTVVEPAPAAAPTPGSEPGSAPDTDGNA</sequence>
<comment type="caution">
    <text evidence="3">The sequence shown here is derived from an EMBL/GenBank/DDBJ whole genome shotgun (WGS) entry which is preliminary data.</text>
</comment>
<feature type="region of interest" description="Disordered" evidence="1">
    <location>
        <begin position="196"/>
        <end position="220"/>
    </location>
</feature>
<dbReference type="PANTHER" id="PTHR33169:SF14">
    <property type="entry name" value="TRANSCRIPTIONAL REGULATOR RV3488"/>
    <property type="match status" value="1"/>
</dbReference>
<feature type="compositionally biased region" description="Low complexity" evidence="1">
    <location>
        <begin position="196"/>
        <end position="214"/>
    </location>
</feature>
<dbReference type="Gene3D" id="1.10.10.10">
    <property type="entry name" value="Winged helix-like DNA-binding domain superfamily/Winged helix DNA-binding domain"/>
    <property type="match status" value="1"/>
</dbReference>
<dbReference type="PANTHER" id="PTHR33169">
    <property type="entry name" value="PADR-FAMILY TRANSCRIPTIONAL REGULATOR"/>
    <property type="match status" value="1"/>
</dbReference>
<evidence type="ECO:0000313" key="4">
    <source>
        <dbReference type="Proteomes" id="UP001611075"/>
    </source>
</evidence>
<protein>
    <submittedName>
        <fullName evidence="3">PadR family transcriptional regulator</fullName>
    </submittedName>
</protein>
<dbReference type="RefSeq" id="WP_396677782.1">
    <property type="nucleotide sequence ID" value="NZ_JBIRPU010000004.1"/>
</dbReference>
<evidence type="ECO:0000259" key="2">
    <source>
        <dbReference type="Pfam" id="PF03551"/>
    </source>
</evidence>
<dbReference type="EMBL" id="JBIRPU010000004">
    <property type="protein sequence ID" value="MFI0792807.1"/>
    <property type="molecule type" value="Genomic_DNA"/>
</dbReference>
<reference evidence="3 4" key="1">
    <citation type="submission" date="2024-10" db="EMBL/GenBank/DDBJ databases">
        <title>The Natural Products Discovery Center: Release of the First 8490 Sequenced Strains for Exploring Actinobacteria Biosynthetic Diversity.</title>
        <authorList>
            <person name="Kalkreuter E."/>
            <person name="Kautsar S.A."/>
            <person name="Yang D."/>
            <person name="Bader C.D."/>
            <person name="Teijaro C.N."/>
            <person name="Fluegel L."/>
            <person name="Davis C.M."/>
            <person name="Simpson J.R."/>
            <person name="Lauterbach L."/>
            <person name="Steele A.D."/>
            <person name="Gui C."/>
            <person name="Meng S."/>
            <person name="Li G."/>
            <person name="Viehrig K."/>
            <person name="Ye F."/>
            <person name="Su P."/>
            <person name="Kiefer A.F."/>
            <person name="Nichols A."/>
            <person name="Cepeda A.J."/>
            <person name="Yan W."/>
            <person name="Fan B."/>
            <person name="Jiang Y."/>
            <person name="Adhikari A."/>
            <person name="Zheng C.-J."/>
            <person name="Schuster L."/>
            <person name="Cowan T.M."/>
            <person name="Smanski M.J."/>
            <person name="Chevrette M.G."/>
            <person name="De Carvalho L.P.S."/>
            <person name="Shen B."/>
        </authorList>
    </citation>
    <scope>NUCLEOTIDE SEQUENCE [LARGE SCALE GENOMIC DNA]</scope>
    <source>
        <strain evidence="3 4">NPDC021253</strain>
    </source>
</reference>
<accession>A0ABW7SJA9</accession>
<dbReference type="InterPro" id="IPR036388">
    <property type="entry name" value="WH-like_DNA-bd_sf"/>
</dbReference>
<gene>
    <name evidence="3" type="ORF">ACH4OY_08915</name>
</gene>
<dbReference type="Pfam" id="PF03551">
    <property type="entry name" value="PadR"/>
    <property type="match status" value="1"/>
</dbReference>
<feature type="domain" description="Transcription regulator PadR N-terminal" evidence="2">
    <location>
        <begin position="8"/>
        <end position="84"/>
    </location>
</feature>
<organism evidence="3 4">
    <name type="scientific">Micromonospora rubida</name>
    <dbReference type="NCBI Taxonomy" id="2697657"/>
    <lineage>
        <taxon>Bacteria</taxon>
        <taxon>Bacillati</taxon>
        <taxon>Actinomycetota</taxon>
        <taxon>Actinomycetes</taxon>
        <taxon>Micromonosporales</taxon>
        <taxon>Micromonosporaceae</taxon>
        <taxon>Micromonospora</taxon>
    </lineage>
</organism>
<dbReference type="SUPFAM" id="SSF46785">
    <property type="entry name" value="Winged helix' DNA-binding domain"/>
    <property type="match status" value="1"/>
</dbReference>